<accession>A0AAV4EKZ3</accession>
<evidence type="ECO:0000313" key="2">
    <source>
        <dbReference type="EMBL" id="GFR61648.1"/>
    </source>
</evidence>
<name>A0AAV4EKZ3_9GAST</name>
<dbReference type="EMBL" id="BMAT01000208">
    <property type="protein sequence ID" value="GFR61648.1"/>
    <property type="molecule type" value="Genomic_DNA"/>
</dbReference>
<proteinExistence type="predicted"/>
<comment type="caution">
    <text evidence="2">The sequence shown here is derived from an EMBL/GenBank/DDBJ whole genome shotgun (WGS) entry which is preliminary data.</text>
</comment>
<keyword evidence="3" id="KW-1185">Reference proteome</keyword>
<protein>
    <submittedName>
        <fullName evidence="2">Uncharacterized protein</fullName>
    </submittedName>
</protein>
<organism evidence="2 3">
    <name type="scientific">Elysia marginata</name>
    <dbReference type="NCBI Taxonomy" id="1093978"/>
    <lineage>
        <taxon>Eukaryota</taxon>
        <taxon>Metazoa</taxon>
        <taxon>Spiralia</taxon>
        <taxon>Lophotrochozoa</taxon>
        <taxon>Mollusca</taxon>
        <taxon>Gastropoda</taxon>
        <taxon>Heterobranchia</taxon>
        <taxon>Euthyneura</taxon>
        <taxon>Panpulmonata</taxon>
        <taxon>Sacoglossa</taxon>
        <taxon>Placobranchoidea</taxon>
        <taxon>Plakobranchidae</taxon>
        <taxon>Elysia</taxon>
    </lineage>
</organism>
<reference evidence="2 3" key="1">
    <citation type="journal article" date="2021" name="Elife">
        <title>Chloroplast acquisition without the gene transfer in kleptoplastic sea slugs, Plakobranchus ocellatus.</title>
        <authorList>
            <person name="Maeda T."/>
            <person name="Takahashi S."/>
            <person name="Yoshida T."/>
            <person name="Shimamura S."/>
            <person name="Takaki Y."/>
            <person name="Nagai Y."/>
            <person name="Toyoda A."/>
            <person name="Suzuki Y."/>
            <person name="Arimoto A."/>
            <person name="Ishii H."/>
            <person name="Satoh N."/>
            <person name="Nishiyama T."/>
            <person name="Hasebe M."/>
            <person name="Maruyama T."/>
            <person name="Minagawa J."/>
            <person name="Obokata J."/>
            <person name="Shigenobu S."/>
        </authorList>
    </citation>
    <scope>NUCLEOTIDE SEQUENCE [LARGE SCALE GENOMIC DNA]</scope>
</reference>
<sequence length="67" mass="7384">MTLNDENVDVNVDDDDHPGHDDNSNDDNDDVHMDGANYQDDDIIASRRCKPVSLPAARAVIIPGRHS</sequence>
<feature type="region of interest" description="Disordered" evidence="1">
    <location>
        <begin position="1"/>
        <end position="39"/>
    </location>
</feature>
<dbReference type="AlphaFoldDB" id="A0AAV4EKZ3"/>
<evidence type="ECO:0000313" key="3">
    <source>
        <dbReference type="Proteomes" id="UP000762676"/>
    </source>
</evidence>
<feature type="compositionally biased region" description="Acidic residues" evidence="1">
    <location>
        <begin position="1"/>
        <end position="16"/>
    </location>
</feature>
<gene>
    <name evidence="2" type="ORF">ElyMa_000108200</name>
</gene>
<evidence type="ECO:0000256" key="1">
    <source>
        <dbReference type="SAM" id="MobiDB-lite"/>
    </source>
</evidence>
<dbReference type="Proteomes" id="UP000762676">
    <property type="component" value="Unassembled WGS sequence"/>
</dbReference>